<evidence type="ECO:0000313" key="7">
    <source>
        <dbReference type="EMBL" id="STT48028.1"/>
    </source>
</evidence>
<dbReference type="InterPro" id="IPR006665">
    <property type="entry name" value="OmpA-like"/>
</dbReference>
<evidence type="ECO:0000256" key="2">
    <source>
        <dbReference type="ARBA" id="ARBA00023136"/>
    </source>
</evidence>
<keyword evidence="5" id="KW-1133">Transmembrane helix</keyword>
<sequence length="581" mass="63620">MRDNARRLLTILTVILALWLVLGFWPLSIGNQVIFSLCILLAGGAALWRQRRRAVSRQRSEIVLPPEDFQGAVVLVCGDTDGLFPGRSAHGETRHGWYLRGDSAEQLPRLAQYLAAARPALVSQVSVLLAVVPEHHPSGEHLAQSLRDWRRSIVECRTWLNGLPPVWSVFWVTPPGGQAGESRWFTITPERAGLQVQQKGQAPQSVAGWQREGSPASRLHQTLWLESILTLAENALFRPFRARQAELPPLNLCAAGICLTPVAAVANNLWQQQIAGITTLSPGNDAAPGPHPLPDLLLSSLPHRHGVSRRMRDAGLAAGVGFLFLALAMLASFINNQRLVRSVGDHLAVYHRLSGKPPTPKLQAQQRLRADSRLLDDWLRRGEPLRYRLGLYQGGRLIPFVEAAINDWAPPPPPRPVIKQVVQGPQTIRLDSMALFDTGKSTLKPGSTKLLVNSLLGIKAKPGWLIVVAGHTDSIGNDKSNQQLSLKRAEAVRDWMRDTGDVPESCFAVQGYGASRPVASNETPEGRAQNRRVEISLVPQKDACLTPGTANTSGAETNGLKAKPSNQRPRSRRLNNNNLPA</sequence>
<dbReference type="PANTHER" id="PTHR30329">
    <property type="entry name" value="STATOR ELEMENT OF FLAGELLAR MOTOR COMPLEX"/>
    <property type="match status" value="1"/>
</dbReference>
<dbReference type="EMBL" id="UGLB01000003">
    <property type="protein sequence ID" value="STT48028.1"/>
    <property type="molecule type" value="Genomic_DNA"/>
</dbReference>
<feature type="transmembrane region" description="Helical" evidence="5">
    <location>
        <begin position="314"/>
        <end position="334"/>
    </location>
</feature>
<feature type="domain" description="OmpA-like" evidence="6">
    <location>
        <begin position="423"/>
        <end position="541"/>
    </location>
</feature>
<reference evidence="7 8" key="1">
    <citation type="submission" date="2018-06" db="EMBL/GenBank/DDBJ databases">
        <authorList>
            <consortium name="Pathogen Informatics"/>
            <person name="Doyle S."/>
        </authorList>
    </citation>
    <scope>NUCLEOTIDE SEQUENCE [LARGE SCALE GENOMIC DNA]</scope>
    <source>
        <strain evidence="7 8">NCTC9637</strain>
    </source>
</reference>
<dbReference type="SUPFAM" id="SSF103088">
    <property type="entry name" value="OmpA-like"/>
    <property type="match status" value="1"/>
</dbReference>
<keyword evidence="2 3" id="KW-0472">Membrane</keyword>
<dbReference type="Pfam" id="PF00691">
    <property type="entry name" value="OmpA"/>
    <property type="match status" value="1"/>
</dbReference>
<organism evidence="7 8">
    <name type="scientific">Klebsiella pneumoniae</name>
    <dbReference type="NCBI Taxonomy" id="573"/>
    <lineage>
        <taxon>Bacteria</taxon>
        <taxon>Pseudomonadati</taxon>
        <taxon>Pseudomonadota</taxon>
        <taxon>Gammaproteobacteria</taxon>
        <taxon>Enterobacterales</taxon>
        <taxon>Enterobacteriaceae</taxon>
        <taxon>Klebsiella/Raoultella group</taxon>
        <taxon>Klebsiella</taxon>
        <taxon>Klebsiella pneumoniae complex</taxon>
    </lineage>
</organism>
<protein>
    <submittedName>
        <fullName evidence="7">Outer membrane protein</fullName>
    </submittedName>
</protein>
<evidence type="ECO:0000256" key="3">
    <source>
        <dbReference type="PROSITE-ProRule" id="PRU00473"/>
    </source>
</evidence>
<comment type="subcellular location">
    <subcellularLocation>
        <location evidence="1">Cell outer membrane</location>
    </subcellularLocation>
</comment>
<accession>A0A377W4M2</accession>
<dbReference type="InterPro" id="IPR036737">
    <property type="entry name" value="OmpA-like_sf"/>
</dbReference>
<gene>
    <name evidence="7" type="primary">oprF</name>
    <name evidence="7" type="ORF">NCTC9637_02963</name>
</gene>
<evidence type="ECO:0000313" key="8">
    <source>
        <dbReference type="Proteomes" id="UP000255099"/>
    </source>
</evidence>
<keyword evidence="5" id="KW-0812">Transmembrane</keyword>
<dbReference type="AlphaFoldDB" id="A0A377W4M2"/>
<dbReference type="Gene3D" id="3.30.1330.60">
    <property type="entry name" value="OmpA-like domain"/>
    <property type="match status" value="1"/>
</dbReference>
<dbReference type="PROSITE" id="PS51123">
    <property type="entry name" value="OMPA_2"/>
    <property type="match status" value="1"/>
</dbReference>
<evidence type="ECO:0000256" key="1">
    <source>
        <dbReference type="ARBA" id="ARBA00004442"/>
    </source>
</evidence>
<evidence type="ECO:0000256" key="4">
    <source>
        <dbReference type="SAM" id="MobiDB-lite"/>
    </source>
</evidence>
<feature type="compositionally biased region" description="Low complexity" evidence="4">
    <location>
        <begin position="564"/>
        <end position="581"/>
    </location>
</feature>
<feature type="region of interest" description="Disordered" evidence="4">
    <location>
        <begin position="543"/>
        <end position="581"/>
    </location>
</feature>
<proteinExistence type="predicted"/>
<dbReference type="PRINTS" id="PR01021">
    <property type="entry name" value="OMPADOMAIN"/>
</dbReference>
<name>A0A377W4M2_KLEPN</name>
<evidence type="ECO:0000256" key="5">
    <source>
        <dbReference type="SAM" id="Phobius"/>
    </source>
</evidence>
<dbReference type="InterPro" id="IPR006664">
    <property type="entry name" value="OMP_bac"/>
</dbReference>
<dbReference type="CDD" id="cd07185">
    <property type="entry name" value="OmpA_C-like"/>
    <property type="match status" value="1"/>
</dbReference>
<dbReference type="GO" id="GO:0009279">
    <property type="term" value="C:cell outer membrane"/>
    <property type="evidence" value="ECO:0007669"/>
    <property type="project" value="UniProtKB-SubCell"/>
</dbReference>
<dbReference type="Proteomes" id="UP000255099">
    <property type="component" value="Unassembled WGS sequence"/>
</dbReference>
<feature type="transmembrane region" description="Helical" evidence="5">
    <location>
        <begin position="33"/>
        <end position="49"/>
    </location>
</feature>
<dbReference type="PANTHER" id="PTHR30329:SF20">
    <property type="entry name" value="EXPORTED PROTEIN"/>
    <property type="match status" value="1"/>
</dbReference>
<evidence type="ECO:0000259" key="6">
    <source>
        <dbReference type="PROSITE" id="PS51123"/>
    </source>
</evidence>
<dbReference type="InterPro" id="IPR050330">
    <property type="entry name" value="Bact_OuterMem_StrucFunc"/>
</dbReference>